<keyword evidence="6 9" id="KW-0472">Membrane</keyword>
<keyword evidence="3" id="KW-1003">Cell membrane</keyword>
<dbReference type="InParanoid" id="A0A1E7FVA5"/>
<evidence type="ECO:0000256" key="9">
    <source>
        <dbReference type="SAM" id="Phobius"/>
    </source>
</evidence>
<evidence type="ECO:0000256" key="3">
    <source>
        <dbReference type="ARBA" id="ARBA00022475"/>
    </source>
</evidence>
<dbReference type="InterPro" id="IPR029020">
    <property type="entry name" value="Ammonium/urea_transptr"/>
</dbReference>
<evidence type="ECO:0000256" key="7">
    <source>
        <dbReference type="ARBA" id="ARBA00033993"/>
    </source>
</evidence>
<comment type="subcellular location">
    <subcellularLocation>
        <location evidence="1">Cell membrane</location>
        <topology evidence="1">Multi-pass membrane protein</topology>
    </subcellularLocation>
</comment>
<keyword evidence="5 9" id="KW-1133">Transmembrane helix</keyword>
<name>A0A1E7FVA5_9STRA</name>
<evidence type="ECO:0000313" key="11">
    <source>
        <dbReference type="Proteomes" id="UP000095751"/>
    </source>
</evidence>
<dbReference type="PANTHER" id="PTHR10464:SF4">
    <property type="entry name" value="UREA TRANSPORTER"/>
    <property type="match status" value="1"/>
</dbReference>
<feature type="transmembrane region" description="Helical" evidence="9">
    <location>
        <begin position="316"/>
        <end position="335"/>
    </location>
</feature>
<evidence type="ECO:0000256" key="1">
    <source>
        <dbReference type="ARBA" id="ARBA00004651"/>
    </source>
</evidence>
<feature type="compositionally biased region" description="Polar residues" evidence="8">
    <location>
        <begin position="54"/>
        <end position="65"/>
    </location>
</feature>
<dbReference type="EMBL" id="KV784353">
    <property type="protein sequence ID" value="OEU22079.1"/>
    <property type="molecule type" value="Genomic_DNA"/>
</dbReference>
<feature type="region of interest" description="Disordered" evidence="8">
    <location>
        <begin position="54"/>
        <end position="73"/>
    </location>
</feature>
<dbReference type="Proteomes" id="UP000095751">
    <property type="component" value="Unassembled WGS sequence"/>
</dbReference>
<reference evidence="10 11" key="1">
    <citation type="submission" date="2016-09" db="EMBL/GenBank/DDBJ databases">
        <title>Extensive genetic diversity and differential bi-allelic expression allows diatom success in the polar Southern Ocean.</title>
        <authorList>
            <consortium name="DOE Joint Genome Institute"/>
            <person name="Mock T."/>
            <person name="Otillar R.P."/>
            <person name="Strauss J."/>
            <person name="Dupont C."/>
            <person name="Frickenhaus S."/>
            <person name="Maumus F."/>
            <person name="Mcmullan M."/>
            <person name="Sanges R."/>
            <person name="Schmutz J."/>
            <person name="Toseland A."/>
            <person name="Valas R."/>
            <person name="Veluchamy A."/>
            <person name="Ward B.J."/>
            <person name="Allen A."/>
            <person name="Barry K."/>
            <person name="Falciatore A."/>
            <person name="Ferrante M."/>
            <person name="Fortunato A.E."/>
            <person name="Gloeckner G."/>
            <person name="Gruber A."/>
            <person name="Hipkin R."/>
            <person name="Janech M."/>
            <person name="Kroth P."/>
            <person name="Leese F."/>
            <person name="Lindquist E."/>
            <person name="Lyon B.R."/>
            <person name="Martin J."/>
            <person name="Mayer C."/>
            <person name="Parker M."/>
            <person name="Quesneville H."/>
            <person name="Raymond J."/>
            <person name="Uhlig C."/>
            <person name="Valentin K.U."/>
            <person name="Worden A.Z."/>
            <person name="Armbrust E.V."/>
            <person name="Bowler C."/>
            <person name="Green B."/>
            <person name="Moulton V."/>
            <person name="Van Oosterhout C."/>
            <person name="Grigoriev I."/>
        </authorList>
    </citation>
    <scope>NUCLEOTIDE SEQUENCE [LARGE SCALE GENOMIC DNA]</scope>
    <source>
        <strain evidence="10 11">CCMP1102</strain>
    </source>
</reference>
<evidence type="ECO:0000256" key="5">
    <source>
        <dbReference type="ARBA" id="ARBA00022989"/>
    </source>
</evidence>
<evidence type="ECO:0000313" key="10">
    <source>
        <dbReference type="EMBL" id="OEU22079.1"/>
    </source>
</evidence>
<evidence type="ECO:0000256" key="4">
    <source>
        <dbReference type="ARBA" id="ARBA00022692"/>
    </source>
</evidence>
<proteinExistence type="inferred from homology"/>
<dbReference type="InterPro" id="IPR004937">
    <property type="entry name" value="Urea_transporter"/>
</dbReference>
<sequence>MMMRRVIPFSLSSRLYNRGWTSSSLFATRNSKRPQNFNIINSRFHNSYLRGFSSSDQNDADTSTITKDEKHQPTTITNSKKIIDDLTDATARGVGQVIFLNDKKCGIIIGTALGVADPYLFGLAILGTATATITAHAAGLDKNSIKDGLLGYNGCLVGCAAAVFGAPSIIAATTATIVGAAATSFVASSLKETMGSVPQWTIAFNIVSLTSLLRTRPLLVAPSPPPSPHIDEGMIVVVESSTNVSASSSSFITDIIASPLTGISQIFVVQSALSGAIIVGGIGSYSPLLAVHAIGGSAIGTLVGAMSGAPLADLTMGLYGFNSALTSMAVGVFFVHSTPAILLSAGGAAATASLFGAMSTVFGTYGSPCLTLPFCFTMSSCYLLHQQVPGLSLASNPHSPEKNKVD</sequence>
<evidence type="ECO:0000256" key="8">
    <source>
        <dbReference type="SAM" id="MobiDB-lite"/>
    </source>
</evidence>
<comment type="catalytic activity">
    <reaction evidence="7">
        <text>urea(in) = urea(out)</text>
        <dbReference type="Rhea" id="RHEA:32799"/>
        <dbReference type="ChEBI" id="CHEBI:16199"/>
    </reaction>
</comment>
<dbReference type="Gene3D" id="1.10.3430.10">
    <property type="entry name" value="Ammonium transporter AmtB like domains"/>
    <property type="match status" value="1"/>
</dbReference>
<dbReference type="KEGG" id="fcy:FRACYDRAFT_205029"/>
<accession>A0A1E7FVA5</accession>
<keyword evidence="11" id="KW-1185">Reference proteome</keyword>
<keyword evidence="4 9" id="KW-0812">Transmembrane</keyword>
<feature type="transmembrane region" description="Helical" evidence="9">
    <location>
        <begin position="341"/>
        <end position="362"/>
    </location>
</feature>
<dbReference type="GO" id="GO:0015204">
    <property type="term" value="F:urea transmembrane transporter activity"/>
    <property type="evidence" value="ECO:0007669"/>
    <property type="project" value="InterPro"/>
</dbReference>
<organism evidence="10 11">
    <name type="scientific">Fragilariopsis cylindrus CCMP1102</name>
    <dbReference type="NCBI Taxonomy" id="635003"/>
    <lineage>
        <taxon>Eukaryota</taxon>
        <taxon>Sar</taxon>
        <taxon>Stramenopiles</taxon>
        <taxon>Ochrophyta</taxon>
        <taxon>Bacillariophyta</taxon>
        <taxon>Bacillariophyceae</taxon>
        <taxon>Bacillariophycidae</taxon>
        <taxon>Bacillariales</taxon>
        <taxon>Bacillariaceae</taxon>
        <taxon>Fragilariopsis</taxon>
    </lineage>
</organism>
<evidence type="ECO:0000256" key="6">
    <source>
        <dbReference type="ARBA" id="ARBA00023136"/>
    </source>
</evidence>
<comment type="similarity">
    <text evidence="2">Belongs to the urea transporter family.</text>
</comment>
<feature type="transmembrane region" description="Helical" evidence="9">
    <location>
        <begin position="266"/>
        <end position="283"/>
    </location>
</feature>
<gene>
    <name evidence="10" type="ORF">FRACYDRAFT_205029</name>
</gene>
<dbReference type="PANTHER" id="PTHR10464">
    <property type="entry name" value="UREA TRANSPORTER"/>
    <property type="match status" value="1"/>
</dbReference>
<dbReference type="Pfam" id="PF03253">
    <property type="entry name" value="UT"/>
    <property type="match status" value="1"/>
</dbReference>
<dbReference type="AlphaFoldDB" id="A0A1E7FVA5"/>
<protein>
    <submittedName>
        <fullName evidence="10">UT-domain-containing protein</fullName>
    </submittedName>
</protein>
<evidence type="ECO:0000256" key="2">
    <source>
        <dbReference type="ARBA" id="ARBA00005914"/>
    </source>
</evidence>
<dbReference type="GO" id="GO:0005886">
    <property type="term" value="C:plasma membrane"/>
    <property type="evidence" value="ECO:0007669"/>
    <property type="project" value="UniProtKB-SubCell"/>
</dbReference>
<dbReference type="OrthoDB" id="426293at2759"/>